<dbReference type="AlphaFoldDB" id="A0AAN6Y841"/>
<keyword evidence="4" id="KW-1185">Reference proteome</keyword>
<proteinExistence type="predicted"/>
<evidence type="ECO:0000313" key="4">
    <source>
        <dbReference type="Proteomes" id="UP001301769"/>
    </source>
</evidence>
<sequence>MGVETTFPQVGKQAWIDLSLKPRASANTTQFSEWPSQMTGDLCWGPTTFKSEADFTLTLSSNELVEVRTALQYFNDLGLFGSEVSQDTFPLPTLGPKLLQAAVDVHRGKGFAIIRGLKPDTFTPEENALIFLGLSSYIGPERGRQDEEGNMLVHIRDAKLSRAPQGDRPTRYSTRASTFHTDTFCDILALQTRACAAEGGRNILSSSWTVYNKLMSIEPRLRDLLAQPIWPFDSRGRFFESSTRPLLYYHGGRILLNFAREPLLGLSGVRRARGLSTLSDEQREALDLVEEIARDNQVVVEAEPGDMIFLNNHAILHSREGFTDAPGASRYLVRMWLKSTTMAWKLPRALQEGNSRIYDSNELGERWNIVDVPRIQFRLSERLTS</sequence>
<dbReference type="EMBL" id="MU858097">
    <property type="protein sequence ID" value="KAK4214199.1"/>
    <property type="molecule type" value="Genomic_DNA"/>
</dbReference>
<feature type="domain" description="TauD/TfdA-like" evidence="2">
    <location>
        <begin position="80"/>
        <end position="336"/>
    </location>
</feature>
<dbReference type="GO" id="GO:0016491">
    <property type="term" value="F:oxidoreductase activity"/>
    <property type="evidence" value="ECO:0007669"/>
    <property type="project" value="UniProtKB-KW"/>
</dbReference>
<dbReference type="InterPro" id="IPR042098">
    <property type="entry name" value="TauD-like_sf"/>
</dbReference>
<gene>
    <name evidence="3" type="ORF">QBC37DRAFT_157955</name>
</gene>
<dbReference type="Gene3D" id="3.60.130.10">
    <property type="entry name" value="Clavaminate synthase-like"/>
    <property type="match status" value="1"/>
</dbReference>
<evidence type="ECO:0000259" key="2">
    <source>
        <dbReference type="Pfam" id="PF02668"/>
    </source>
</evidence>
<evidence type="ECO:0000313" key="3">
    <source>
        <dbReference type="EMBL" id="KAK4214199.1"/>
    </source>
</evidence>
<keyword evidence="1" id="KW-0560">Oxidoreductase</keyword>
<protein>
    <recommendedName>
        <fullName evidence="2">TauD/TfdA-like domain-containing protein</fullName>
    </recommendedName>
</protein>
<reference evidence="3" key="1">
    <citation type="journal article" date="2023" name="Mol. Phylogenet. Evol.">
        <title>Genome-scale phylogeny and comparative genomics of the fungal order Sordariales.</title>
        <authorList>
            <person name="Hensen N."/>
            <person name="Bonometti L."/>
            <person name="Westerberg I."/>
            <person name="Brannstrom I.O."/>
            <person name="Guillou S."/>
            <person name="Cros-Aarteil S."/>
            <person name="Calhoun S."/>
            <person name="Haridas S."/>
            <person name="Kuo A."/>
            <person name="Mondo S."/>
            <person name="Pangilinan J."/>
            <person name="Riley R."/>
            <person name="LaButti K."/>
            <person name="Andreopoulos B."/>
            <person name="Lipzen A."/>
            <person name="Chen C."/>
            <person name="Yan M."/>
            <person name="Daum C."/>
            <person name="Ng V."/>
            <person name="Clum A."/>
            <person name="Steindorff A."/>
            <person name="Ohm R.A."/>
            <person name="Martin F."/>
            <person name="Silar P."/>
            <person name="Natvig D.O."/>
            <person name="Lalanne C."/>
            <person name="Gautier V."/>
            <person name="Ament-Velasquez S.L."/>
            <person name="Kruys A."/>
            <person name="Hutchinson M.I."/>
            <person name="Powell A.J."/>
            <person name="Barry K."/>
            <person name="Miller A.N."/>
            <person name="Grigoriev I.V."/>
            <person name="Debuchy R."/>
            <person name="Gladieux P."/>
            <person name="Hiltunen Thoren M."/>
            <person name="Johannesson H."/>
        </authorList>
    </citation>
    <scope>NUCLEOTIDE SEQUENCE</scope>
    <source>
        <strain evidence="3">PSN293</strain>
    </source>
</reference>
<dbReference type="InterPro" id="IPR050411">
    <property type="entry name" value="AlphaKG_dependent_hydroxylases"/>
</dbReference>
<organism evidence="3 4">
    <name type="scientific">Rhypophila decipiens</name>
    <dbReference type="NCBI Taxonomy" id="261697"/>
    <lineage>
        <taxon>Eukaryota</taxon>
        <taxon>Fungi</taxon>
        <taxon>Dikarya</taxon>
        <taxon>Ascomycota</taxon>
        <taxon>Pezizomycotina</taxon>
        <taxon>Sordariomycetes</taxon>
        <taxon>Sordariomycetidae</taxon>
        <taxon>Sordariales</taxon>
        <taxon>Naviculisporaceae</taxon>
        <taxon>Rhypophila</taxon>
    </lineage>
</organism>
<dbReference type="PANTHER" id="PTHR10696">
    <property type="entry name" value="GAMMA-BUTYROBETAINE HYDROXYLASE-RELATED"/>
    <property type="match status" value="1"/>
</dbReference>
<evidence type="ECO:0000256" key="1">
    <source>
        <dbReference type="ARBA" id="ARBA00023002"/>
    </source>
</evidence>
<name>A0AAN6Y841_9PEZI</name>
<dbReference type="PANTHER" id="PTHR10696:SF54">
    <property type="entry name" value="FAMILY OXIDOREDUCTASE, PUTATIVE (AFU_ORTHOLOGUE AFUA_4G13850)-RELATED"/>
    <property type="match status" value="1"/>
</dbReference>
<accession>A0AAN6Y841</accession>
<dbReference type="SUPFAM" id="SSF51197">
    <property type="entry name" value="Clavaminate synthase-like"/>
    <property type="match status" value="1"/>
</dbReference>
<reference evidence="3" key="2">
    <citation type="submission" date="2023-05" db="EMBL/GenBank/DDBJ databases">
        <authorList>
            <consortium name="Lawrence Berkeley National Laboratory"/>
            <person name="Steindorff A."/>
            <person name="Hensen N."/>
            <person name="Bonometti L."/>
            <person name="Westerberg I."/>
            <person name="Brannstrom I.O."/>
            <person name="Guillou S."/>
            <person name="Cros-Aarteil S."/>
            <person name="Calhoun S."/>
            <person name="Haridas S."/>
            <person name="Kuo A."/>
            <person name="Mondo S."/>
            <person name="Pangilinan J."/>
            <person name="Riley R."/>
            <person name="Labutti K."/>
            <person name="Andreopoulos B."/>
            <person name="Lipzen A."/>
            <person name="Chen C."/>
            <person name="Yanf M."/>
            <person name="Daum C."/>
            <person name="Ng V."/>
            <person name="Clum A."/>
            <person name="Ohm R."/>
            <person name="Martin F."/>
            <person name="Silar P."/>
            <person name="Natvig D."/>
            <person name="Lalanne C."/>
            <person name="Gautier V."/>
            <person name="Ament-Velasquez S.L."/>
            <person name="Kruys A."/>
            <person name="Hutchinson M.I."/>
            <person name="Powell A.J."/>
            <person name="Barry K."/>
            <person name="Miller A.N."/>
            <person name="Grigoriev I.V."/>
            <person name="Debuchy R."/>
            <person name="Gladieux P."/>
            <person name="Thoren M.H."/>
            <person name="Johannesson H."/>
        </authorList>
    </citation>
    <scope>NUCLEOTIDE SEQUENCE</scope>
    <source>
        <strain evidence="3">PSN293</strain>
    </source>
</reference>
<dbReference type="InterPro" id="IPR003819">
    <property type="entry name" value="TauD/TfdA-like"/>
</dbReference>
<dbReference type="Pfam" id="PF02668">
    <property type="entry name" value="TauD"/>
    <property type="match status" value="1"/>
</dbReference>
<dbReference type="Proteomes" id="UP001301769">
    <property type="component" value="Unassembled WGS sequence"/>
</dbReference>
<comment type="caution">
    <text evidence="3">The sequence shown here is derived from an EMBL/GenBank/DDBJ whole genome shotgun (WGS) entry which is preliminary data.</text>
</comment>